<dbReference type="InterPro" id="IPR045007">
    <property type="entry name" value="LSB5"/>
</dbReference>
<dbReference type="InterPro" id="IPR044103">
    <property type="entry name" value="GAT_LSB5"/>
</dbReference>
<dbReference type="InterPro" id="IPR002014">
    <property type="entry name" value="VHS_dom"/>
</dbReference>
<name>W6MVD2_9ASCO</name>
<dbReference type="CDD" id="cd14232">
    <property type="entry name" value="GAT_LSB5"/>
    <property type="match status" value="1"/>
</dbReference>
<dbReference type="GO" id="GO:0051666">
    <property type="term" value="P:actin cortical patch localization"/>
    <property type="evidence" value="ECO:0007669"/>
    <property type="project" value="EnsemblFungi"/>
</dbReference>
<dbReference type="GO" id="GO:0030479">
    <property type="term" value="C:actin cortical patch"/>
    <property type="evidence" value="ECO:0007669"/>
    <property type="project" value="EnsemblFungi"/>
</dbReference>
<feature type="compositionally biased region" description="Acidic residues" evidence="1">
    <location>
        <begin position="181"/>
        <end position="190"/>
    </location>
</feature>
<dbReference type="Proteomes" id="UP000019384">
    <property type="component" value="Unassembled WGS sequence"/>
</dbReference>
<evidence type="ECO:0000313" key="4">
    <source>
        <dbReference type="Proteomes" id="UP000019384"/>
    </source>
</evidence>
<sequence>MGVFNEHQYTSITAIIDQITAQTRANSDDAILETELPGLLDIIRLQKRSGQVEAARAIRKKLKYGNVSEQLNGLSLVELLVANARGDFSAFVNDEKLLERLRVHLRDPEIDAQVKKRTLQLVVGWHNEYKNDSSRSSLYKLFGQTGAEKYMKKRGPNSSRRRSVVPNFMDDEADQSTPFEEVYESPDVEPESSSSSLSTAAPFKAPWKRHEKKASQPKSNAELDRQFKIPKIDYTKEQPKILNLIAESTTLSISLNNTLQTLPKDELSIHSVKANREFDQCRAIRRKVLRYLQLVNREELVGGLLHANDQLVSSLQKYEEASYPHGDDDEDSLADYEIDDESISINLENHRPPPPVPSSRQRQAREPSPESVVSNDPFGDTNAVENPVVWR</sequence>
<dbReference type="SUPFAM" id="SSF89009">
    <property type="entry name" value="GAT-like domain"/>
    <property type="match status" value="1"/>
</dbReference>
<dbReference type="Gene3D" id="1.25.40.90">
    <property type="match status" value="1"/>
</dbReference>
<accession>W6MVD2</accession>
<dbReference type="EMBL" id="HG793131">
    <property type="protein sequence ID" value="CDK29897.1"/>
    <property type="molecule type" value="Genomic_DNA"/>
</dbReference>
<dbReference type="InterPro" id="IPR008942">
    <property type="entry name" value="ENTH_VHS"/>
</dbReference>
<dbReference type="SMART" id="SM00288">
    <property type="entry name" value="VHS"/>
    <property type="match status" value="1"/>
</dbReference>
<evidence type="ECO:0000313" key="3">
    <source>
        <dbReference type="EMBL" id="CDK29897.1"/>
    </source>
</evidence>
<feature type="region of interest" description="Disordered" evidence="1">
    <location>
        <begin position="150"/>
        <end position="221"/>
    </location>
</feature>
<dbReference type="SUPFAM" id="SSF48464">
    <property type="entry name" value="ENTH/VHS domain"/>
    <property type="match status" value="1"/>
</dbReference>
<evidence type="ECO:0000259" key="2">
    <source>
        <dbReference type="PROSITE" id="PS50179"/>
    </source>
</evidence>
<proteinExistence type="predicted"/>
<feature type="compositionally biased region" description="Basic residues" evidence="1">
    <location>
        <begin position="151"/>
        <end position="163"/>
    </location>
</feature>
<reference evidence="3" key="2">
    <citation type="submission" date="2014-02" db="EMBL/GenBank/DDBJ databases">
        <title>Complete DNA sequence of /Kuraishia capsulata/ illustrates novel genomic features among budding yeasts (/Saccharomycotina/).</title>
        <authorList>
            <person name="Morales L."/>
            <person name="Noel B."/>
            <person name="Porcel B."/>
            <person name="Marcet-Houben M."/>
            <person name="Hullo M-F."/>
            <person name="Sacerdot C."/>
            <person name="Tekaia F."/>
            <person name="Leh-Louis V."/>
            <person name="Despons L."/>
            <person name="Khanna V."/>
            <person name="Aury J-M."/>
            <person name="Barbe V."/>
            <person name="Couloux A."/>
            <person name="Labadie K."/>
            <person name="Pelletier E."/>
            <person name="Souciet J-L."/>
            <person name="Boekhout T."/>
            <person name="Gabaldon T."/>
            <person name="Wincker P."/>
            <person name="Dujon B."/>
        </authorList>
    </citation>
    <scope>NUCLEOTIDE SEQUENCE</scope>
    <source>
        <strain evidence="3">CBS 1993</strain>
    </source>
</reference>
<dbReference type="Gene3D" id="1.20.58.160">
    <property type="match status" value="1"/>
</dbReference>
<dbReference type="Pfam" id="PF00790">
    <property type="entry name" value="VHS"/>
    <property type="match status" value="1"/>
</dbReference>
<feature type="domain" description="VHS" evidence="2">
    <location>
        <begin position="41"/>
        <end position="159"/>
    </location>
</feature>
<dbReference type="InterPro" id="IPR038425">
    <property type="entry name" value="GAT_sf"/>
</dbReference>
<dbReference type="GO" id="GO:0007015">
    <property type="term" value="P:actin filament organization"/>
    <property type="evidence" value="ECO:0007669"/>
    <property type="project" value="EnsemblFungi"/>
</dbReference>
<keyword evidence="4" id="KW-1185">Reference proteome</keyword>
<dbReference type="GO" id="GO:0007034">
    <property type="term" value="P:vacuolar transport"/>
    <property type="evidence" value="ECO:0007669"/>
    <property type="project" value="UniProtKB-ARBA"/>
</dbReference>
<dbReference type="RefSeq" id="XP_022461879.1">
    <property type="nucleotide sequence ID" value="XM_022603618.1"/>
</dbReference>
<reference evidence="3" key="1">
    <citation type="submission" date="2013-12" db="EMBL/GenBank/DDBJ databases">
        <authorList>
            <person name="Genoscope - CEA"/>
        </authorList>
    </citation>
    <scope>NUCLEOTIDE SEQUENCE</scope>
    <source>
        <strain evidence="3">CBS 1993</strain>
    </source>
</reference>
<feature type="compositionally biased region" description="Acidic residues" evidence="1">
    <location>
        <begin position="327"/>
        <end position="342"/>
    </location>
</feature>
<feature type="region of interest" description="Disordered" evidence="1">
    <location>
        <begin position="319"/>
        <end position="391"/>
    </location>
</feature>
<evidence type="ECO:0000256" key="1">
    <source>
        <dbReference type="SAM" id="MobiDB-lite"/>
    </source>
</evidence>
<dbReference type="GO" id="GO:0035091">
    <property type="term" value="F:phosphatidylinositol binding"/>
    <property type="evidence" value="ECO:0007669"/>
    <property type="project" value="InterPro"/>
</dbReference>
<dbReference type="PROSITE" id="PS50179">
    <property type="entry name" value="VHS"/>
    <property type="match status" value="1"/>
</dbReference>
<dbReference type="PANTHER" id="PTHR47789:SF1">
    <property type="entry name" value="LAS SEVENTEEN-BINDING PROTEIN 5"/>
    <property type="match status" value="1"/>
</dbReference>
<dbReference type="AlphaFoldDB" id="W6MVD2"/>
<dbReference type="STRING" id="1382522.W6MVD2"/>
<gene>
    <name evidence="3" type="ORF">KUCA_T00005891001</name>
</gene>
<organism evidence="3 4">
    <name type="scientific">Kuraishia capsulata CBS 1993</name>
    <dbReference type="NCBI Taxonomy" id="1382522"/>
    <lineage>
        <taxon>Eukaryota</taxon>
        <taxon>Fungi</taxon>
        <taxon>Dikarya</taxon>
        <taxon>Ascomycota</taxon>
        <taxon>Saccharomycotina</taxon>
        <taxon>Pichiomycetes</taxon>
        <taxon>Pichiales</taxon>
        <taxon>Pichiaceae</taxon>
        <taxon>Kuraishia</taxon>
    </lineage>
</organism>
<dbReference type="GO" id="GO:0006897">
    <property type="term" value="P:endocytosis"/>
    <property type="evidence" value="ECO:0007669"/>
    <property type="project" value="EnsemblFungi"/>
</dbReference>
<dbReference type="GO" id="GO:0043130">
    <property type="term" value="F:ubiquitin binding"/>
    <property type="evidence" value="ECO:0007669"/>
    <property type="project" value="InterPro"/>
</dbReference>
<dbReference type="GeneID" id="34523267"/>
<dbReference type="CDD" id="cd16980">
    <property type="entry name" value="VHS_Lsb5"/>
    <property type="match status" value="1"/>
</dbReference>
<dbReference type="OrthoDB" id="10068368at2759"/>
<dbReference type="HOGENOM" id="CLU_036827_2_0_1"/>
<dbReference type="PANTHER" id="PTHR47789">
    <property type="entry name" value="LAS SEVENTEEN-BINDING PROTEIN 5"/>
    <property type="match status" value="1"/>
</dbReference>
<protein>
    <recommendedName>
        <fullName evidence="2">VHS domain-containing protein</fullName>
    </recommendedName>
</protein>